<feature type="compositionally biased region" description="Basic and acidic residues" evidence="1">
    <location>
        <begin position="305"/>
        <end position="320"/>
    </location>
</feature>
<organism evidence="2 3">
    <name type="scientific">Cadophora malorum</name>
    <dbReference type="NCBI Taxonomy" id="108018"/>
    <lineage>
        <taxon>Eukaryota</taxon>
        <taxon>Fungi</taxon>
        <taxon>Dikarya</taxon>
        <taxon>Ascomycota</taxon>
        <taxon>Pezizomycotina</taxon>
        <taxon>Leotiomycetes</taxon>
        <taxon>Helotiales</taxon>
        <taxon>Ploettnerulaceae</taxon>
        <taxon>Cadophora</taxon>
    </lineage>
</organism>
<accession>A0A8H7TLX7</accession>
<evidence type="ECO:0000256" key="1">
    <source>
        <dbReference type="SAM" id="MobiDB-lite"/>
    </source>
</evidence>
<dbReference type="EMBL" id="JAFJYH010000062">
    <property type="protein sequence ID" value="KAG4421652.1"/>
    <property type="molecule type" value="Genomic_DNA"/>
</dbReference>
<feature type="compositionally biased region" description="Acidic residues" evidence="1">
    <location>
        <begin position="508"/>
        <end position="519"/>
    </location>
</feature>
<evidence type="ECO:0000313" key="2">
    <source>
        <dbReference type="EMBL" id="KAG4421652.1"/>
    </source>
</evidence>
<proteinExistence type="predicted"/>
<feature type="compositionally biased region" description="Basic and acidic residues" evidence="1">
    <location>
        <begin position="212"/>
        <end position="222"/>
    </location>
</feature>
<feature type="region of interest" description="Disordered" evidence="1">
    <location>
        <begin position="47"/>
        <end position="105"/>
    </location>
</feature>
<feature type="compositionally biased region" description="Basic and acidic residues" evidence="1">
    <location>
        <begin position="177"/>
        <end position="205"/>
    </location>
</feature>
<feature type="region of interest" description="Disordered" evidence="1">
    <location>
        <begin position="938"/>
        <end position="1067"/>
    </location>
</feature>
<feature type="compositionally biased region" description="Basic and acidic residues" evidence="1">
    <location>
        <begin position="581"/>
        <end position="595"/>
    </location>
</feature>
<feature type="compositionally biased region" description="Basic and acidic residues" evidence="1">
    <location>
        <begin position="240"/>
        <end position="254"/>
    </location>
</feature>
<gene>
    <name evidence="2" type="ORF">IFR04_005271</name>
</gene>
<feature type="compositionally biased region" description="Polar residues" evidence="1">
    <location>
        <begin position="90"/>
        <end position="100"/>
    </location>
</feature>
<feature type="compositionally biased region" description="Acidic residues" evidence="1">
    <location>
        <begin position="1037"/>
        <end position="1067"/>
    </location>
</feature>
<feature type="region of interest" description="Disordered" evidence="1">
    <location>
        <begin position="177"/>
        <end position="412"/>
    </location>
</feature>
<feature type="compositionally biased region" description="Low complexity" evidence="1">
    <location>
        <begin position="56"/>
        <end position="66"/>
    </location>
</feature>
<sequence>MATQPRPTTQSTQAAILAYHSRLESMLKYLERDITALEFQFRAGPTYIHPPPPPSHTSSPNLHPSAFPNPPAFPPHHEHHHQGDDHDQYPSPSLSTTAQPPNTPYLPFLPRFSRFPSIDSQMGVSLGLGLNLGQISLPFPPPPPPPPAMYTPSMPLMPSMYVPSTAQMRGFWGVEHEQVQERRRESEGEGYDPLRSHRQGEKGEMVDDGNGDEEKGEGRESSIDIDQQELYDPLNPMMDQGEHASKPYDVDRYRGVSLGVAVEGEVEKEDEISWGEEGDGGADEVDEVAASSGGENQPMEIDAEGSEHGHGAMDVEERHHVLGPGLGSQETQVEHQTENQDQDEVEGSEPSSKEPLEEGVTEDGNHAQSKEDKTDNGKEIESLTDNESGFRSQGNEIDEESGDKGQRSHVSYVLVVETEEDRGELIETVQEELDILEGCEAEGDARSKHHAIEIDYESDGQNQDSDAPGGDKDEDEDRPAETAGDETGAKDKVVSGVEPGTQARSSEMEIDYECEDQDQDSNVSSDEQRKDEVQGVDPTDNQNDVEDEVGSVIEIQNEAECEADPELSAQEMEIDYESEDKDEHSIISSDREEVGYVRYEATGDSPIGYQSDGEDEDSNISDKMTEQQKDLVQEEHELAHRPQDTSPTNPTSEQFWSQLEILDWERITSLSSKTSKHVDNFSQRNQSLESHASHAATHLETRAQNLATGGNELLIHSQAQEEHLERLPNQAYTPAPFVRSPAPELASPTIDADGFLLPSPPIRSSNTFVGLNYAVLEPRVNPDNALDSMNQMAHQANEHVEQVSQLSQPQSIGLESINQQFSRMNEVLGTISDFAARMQETREDINARAAVVAQLVEEIEENRVWGEMRRLREVALGRLAQKDKENGKGKGLVKNDGGSWAEDLRMVLGRGVVYSLKRVLVDGVGYATEDVVDVEVEVEAPVPNDEGETMEGGEVEEKPQPQADGAKAESIVSDDPEDADELTQKMDELFGGSDDMEEDNPGFWDGSSDAMNEALHPDVQEMEDEYAAMQEERGMNDGEEDEAEEDEEFDAEFDEEDDDSLDSEYIS</sequence>
<dbReference type="OrthoDB" id="10669567at2759"/>
<feature type="region of interest" description="Disordered" evidence="1">
    <location>
        <begin position="602"/>
        <end position="621"/>
    </location>
</feature>
<protein>
    <submittedName>
        <fullName evidence="2">Uncharacterized protein</fullName>
    </submittedName>
</protein>
<name>A0A8H7TLX7_9HELO</name>
<feature type="compositionally biased region" description="Basic and acidic residues" evidence="1">
    <location>
        <begin position="443"/>
        <end position="453"/>
    </location>
</feature>
<feature type="compositionally biased region" description="Polar residues" evidence="1">
    <location>
        <begin position="383"/>
        <end position="395"/>
    </location>
</feature>
<feature type="region of interest" description="Disordered" evidence="1">
    <location>
        <begin position="440"/>
        <end position="596"/>
    </location>
</feature>
<dbReference type="AlphaFoldDB" id="A0A8H7TLX7"/>
<reference evidence="2" key="1">
    <citation type="submission" date="2021-02" db="EMBL/GenBank/DDBJ databases">
        <title>Genome sequence Cadophora malorum strain M34.</title>
        <authorList>
            <person name="Stefanovic E."/>
            <person name="Vu D."/>
            <person name="Scully C."/>
            <person name="Dijksterhuis J."/>
            <person name="Roader J."/>
            <person name="Houbraken J."/>
        </authorList>
    </citation>
    <scope>NUCLEOTIDE SEQUENCE</scope>
    <source>
        <strain evidence="2">M34</strain>
    </source>
</reference>
<dbReference type="Proteomes" id="UP000664132">
    <property type="component" value="Unassembled WGS sequence"/>
</dbReference>
<feature type="compositionally biased region" description="Basic and acidic residues" evidence="1">
    <location>
        <begin position="363"/>
        <end position="381"/>
    </location>
</feature>
<feature type="compositionally biased region" description="Acidic residues" evidence="1">
    <location>
        <begin position="264"/>
        <end position="287"/>
    </location>
</feature>
<comment type="caution">
    <text evidence="2">The sequence shown here is derived from an EMBL/GenBank/DDBJ whole genome shotgun (WGS) entry which is preliminary data.</text>
</comment>
<feature type="compositionally biased region" description="Acidic residues" evidence="1">
    <location>
        <begin position="972"/>
        <end position="981"/>
    </location>
</feature>
<feature type="compositionally biased region" description="Acidic residues" evidence="1">
    <location>
        <begin position="945"/>
        <end position="954"/>
    </location>
</feature>
<keyword evidence="3" id="KW-1185">Reference proteome</keyword>
<evidence type="ECO:0000313" key="3">
    <source>
        <dbReference type="Proteomes" id="UP000664132"/>
    </source>
</evidence>